<dbReference type="Pfam" id="PF07715">
    <property type="entry name" value="Plug"/>
    <property type="match status" value="1"/>
</dbReference>
<evidence type="ECO:0000256" key="4">
    <source>
        <dbReference type="ARBA" id="ARBA00022692"/>
    </source>
</evidence>
<comment type="subcellular location">
    <subcellularLocation>
        <location evidence="1 7">Cell outer membrane</location>
        <topology evidence="1 7">Multi-pass membrane protein</topology>
    </subcellularLocation>
</comment>
<evidence type="ECO:0000256" key="9">
    <source>
        <dbReference type="SAM" id="SignalP"/>
    </source>
</evidence>
<feature type="signal peptide" evidence="9">
    <location>
        <begin position="1"/>
        <end position="20"/>
    </location>
</feature>
<evidence type="ECO:0000256" key="3">
    <source>
        <dbReference type="ARBA" id="ARBA00022452"/>
    </source>
</evidence>
<keyword evidence="4 7" id="KW-0812">Transmembrane</keyword>
<dbReference type="InterPro" id="IPR036942">
    <property type="entry name" value="Beta-barrel_TonB_sf"/>
</dbReference>
<evidence type="ECO:0000256" key="8">
    <source>
        <dbReference type="SAM" id="MobiDB-lite"/>
    </source>
</evidence>
<dbReference type="Proteomes" id="UP000245138">
    <property type="component" value="Unassembled WGS sequence"/>
</dbReference>
<evidence type="ECO:0000256" key="6">
    <source>
        <dbReference type="ARBA" id="ARBA00023237"/>
    </source>
</evidence>
<dbReference type="InterPro" id="IPR039426">
    <property type="entry name" value="TonB-dep_rcpt-like"/>
</dbReference>
<accession>A0A2U1TRA8</accession>
<keyword evidence="2 7" id="KW-0813">Transport</keyword>
<feature type="region of interest" description="Disordered" evidence="8">
    <location>
        <begin position="21"/>
        <end position="66"/>
    </location>
</feature>
<sequence>MDKNVYLVMLVALLTGPALAQQNDTSTNNNQQKTDVETEDDSLDDASQDEGEDTILVRSTPTSQSMGTQIINAEQISKLPTGNGSITELLKNNPNVQFSKVAENSNTPGEIAPENVSFHGEKFYQNNYMIDGLSNNNNLNPGASGGSYEETGLPKNPDGYNPWDLPAGGAQSFWINSELIEQLEVFDSNVSAKYGDFTGGVVDAKLKDPDLSKASGRISYRTTRDSWTRYHVDADNRENFESATQVYYQPQFKKQFYTATFNQPLSDKAGFIFAYNRQQSDIPYYHTWLDQWTDQERIAETYLLKGTYLTDNGDTVRLTGMYAPHESKYYKQNVKDGSYTNTGGGYRFNIEWEHNANWGKMTSLAGYQHEQNKIEHESDVFMNWVYYSPTLGFTSDALDWQTTANASQIGGYGTYATEKNTTTLKQDYELNPLALWGTQHQLDFGWQMDFYNAQYRRFSDVYVGQVSANARYVNAGVVCQAGDAMCIDGEQFAYFRTVYPARSVKGDYTNYAAYLQDSITFGRLEVTPGVRLSYDDYLENLNIAPRLAASYDVFGDRSTRVFGGANRYYAQNMLAYKLRSGINERYTQTRTSASGDWSAPVTPNVATYDVSGLNTPFSDELSLGLSQRVMDTIWTVKWVHRKGREQFGQESYRDANNKWHYYLSNSASTEGNTFSLTVEPISPYKFQWAEVKWALGANIMKNKSSSQMVYDDNNQDDVWVIFNEKLMQRRDMDPLNFNTPWKAFLNVDTYFPAARLTWGQRLSYTSGYKGYLNSGYITCPGADALCGDYSGEPIRPTIYAGVQYSDFFSYDWRFAYSQPVYKNQTVDITLDVLNVFDNVVEASQTFANSNTSVISYKPGRQFWLGVAYTW</sequence>
<dbReference type="OrthoDB" id="9766643at2"/>
<dbReference type="SMR" id="A0A2U1TRA8"/>
<keyword evidence="9" id="KW-0732">Signal</keyword>
<evidence type="ECO:0000256" key="5">
    <source>
        <dbReference type="ARBA" id="ARBA00023136"/>
    </source>
</evidence>
<evidence type="ECO:0000313" key="12">
    <source>
        <dbReference type="Proteomes" id="UP000245138"/>
    </source>
</evidence>
<feature type="compositionally biased region" description="Acidic residues" evidence="8">
    <location>
        <begin position="37"/>
        <end position="53"/>
    </location>
</feature>
<dbReference type="Gene3D" id="2.40.170.20">
    <property type="entry name" value="TonB-dependent receptor, beta-barrel domain"/>
    <property type="match status" value="1"/>
</dbReference>
<evidence type="ECO:0000256" key="1">
    <source>
        <dbReference type="ARBA" id="ARBA00004571"/>
    </source>
</evidence>
<comment type="similarity">
    <text evidence="7">Belongs to the TonB-dependent receptor family.</text>
</comment>
<organism evidence="11 12">
    <name type="scientific">Brenneria roseae subsp. americana</name>
    <dbReference type="NCBI Taxonomy" id="1508507"/>
    <lineage>
        <taxon>Bacteria</taxon>
        <taxon>Pseudomonadati</taxon>
        <taxon>Pseudomonadota</taxon>
        <taxon>Gammaproteobacteria</taxon>
        <taxon>Enterobacterales</taxon>
        <taxon>Pectobacteriaceae</taxon>
        <taxon>Brenneria</taxon>
    </lineage>
</organism>
<feature type="compositionally biased region" description="Low complexity" evidence="8">
    <location>
        <begin position="21"/>
        <end position="33"/>
    </location>
</feature>
<reference evidence="11 12" key="1">
    <citation type="submission" date="2018-04" db="EMBL/GenBank/DDBJ databases">
        <title>Brenneria corticis sp.nov.</title>
        <authorList>
            <person name="Li Y."/>
        </authorList>
    </citation>
    <scope>NUCLEOTIDE SEQUENCE [LARGE SCALE GENOMIC DNA]</scope>
    <source>
        <strain evidence="11 12">LMG 27715</strain>
    </source>
</reference>
<dbReference type="GO" id="GO:0009279">
    <property type="term" value="C:cell outer membrane"/>
    <property type="evidence" value="ECO:0007669"/>
    <property type="project" value="UniProtKB-SubCell"/>
</dbReference>
<feature type="domain" description="TonB-dependent receptor plug" evidence="10">
    <location>
        <begin position="65"/>
        <end position="201"/>
    </location>
</feature>
<dbReference type="AlphaFoldDB" id="A0A2U1TRA8"/>
<proteinExistence type="inferred from homology"/>
<evidence type="ECO:0000259" key="10">
    <source>
        <dbReference type="Pfam" id="PF07715"/>
    </source>
</evidence>
<dbReference type="RefSeq" id="WP_109054523.1">
    <property type="nucleotide sequence ID" value="NZ_QDKJ01000008.1"/>
</dbReference>
<keyword evidence="6 7" id="KW-0998">Cell outer membrane</keyword>
<name>A0A2U1TRA8_9GAMM</name>
<gene>
    <name evidence="11" type="ORF">B4923_11570</name>
</gene>
<dbReference type="InterPro" id="IPR037066">
    <property type="entry name" value="Plug_dom_sf"/>
</dbReference>
<dbReference type="Gene3D" id="2.170.130.10">
    <property type="entry name" value="TonB-dependent receptor, plug domain"/>
    <property type="match status" value="1"/>
</dbReference>
<comment type="caution">
    <text evidence="11">The sequence shown here is derived from an EMBL/GenBank/DDBJ whole genome shotgun (WGS) entry which is preliminary data.</text>
</comment>
<dbReference type="InterPro" id="IPR012910">
    <property type="entry name" value="Plug_dom"/>
</dbReference>
<evidence type="ECO:0000256" key="7">
    <source>
        <dbReference type="PROSITE-ProRule" id="PRU01360"/>
    </source>
</evidence>
<keyword evidence="5 7" id="KW-0472">Membrane</keyword>
<dbReference type="SUPFAM" id="SSF56935">
    <property type="entry name" value="Porins"/>
    <property type="match status" value="1"/>
</dbReference>
<protein>
    <submittedName>
        <fullName evidence="11">TonB-dependent receptor</fullName>
    </submittedName>
</protein>
<feature type="compositionally biased region" description="Polar residues" evidence="8">
    <location>
        <begin position="57"/>
        <end position="66"/>
    </location>
</feature>
<evidence type="ECO:0000313" key="11">
    <source>
        <dbReference type="EMBL" id="PWC11943.1"/>
    </source>
</evidence>
<keyword evidence="12" id="KW-1185">Reference proteome</keyword>
<keyword evidence="3 7" id="KW-1134">Transmembrane beta strand</keyword>
<dbReference type="EMBL" id="QDKJ01000008">
    <property type="protein sequence ID" value="PWC11943.1"/>
    <property type="molecule type" value="Genomic_DNA"/>
</dbReference>
<dbReference type="PROSITE" id="PS52016">
    <property type="entry name" value="TONB_DEPENDENT_REC_3"/>
    <property type="match status" value="1"/>
</dbReference>
<evidence type="ECO:0000256" key="2">
    <source>
        <dbReference type="ARBA" id="ARBA00022448"/>
    </source>
</evidence>
<feature type="chain" id="PRO_5015494434" evidence="9">
    <location>
        <begin position="21"/>
        <end position="870"/>
    </location>
</feature>
<keyword evidence="11" id="KW-0675">Receptor</keyword>